<dbReference type="PANTHER" id="PTHR46825:SF9">
    <property type="entry name" value="BETA-LACTAMASE-RELATED DOMAIN-CONTAINING PROTEIN"/>
    <property type="match status" value="1"/>
</dbReference>
<dbReference type="PANTHER" id="PTHR46825">
    <property type="entry name" value="D-ALANYL-D-ALANINE-CARBOXYPEPTIDASE/ENDOPEPTIDASE AMPH"/>
    <property type="match status" value="1"/>
</dbReference>
<evidence type="ECO:0000259" key="1">
    <source>
        <dbReference type="Pfam" id="PF00144"/>
    </source>
</evidence>
<dbReference type="SUPFAM" id="SSF56601">
    <property type="entry name" value="beta-lactamase/transpeptidase-like"/>
    <property type="match status" value="1"/>
</dbReference>
<keyword evidence="3" id="KW-1185">Reference proteome</keyword>
<dbReference type="Proteomes" id="UP000377595">
    <property type="component" value="Unassembled WGS sequence"/>
</dbReference>
<dbReference type="InterPro" id="IPR001466">
    <property type="entry name" value="Beta-lactam-related"/>
</dbReference>
<comment type="caution">
    <text evidence="2">The sequence shown here is derived from an EMBL/GenBank/DDBJ whole genome shotgun (WGS) entry which is preliminary data.</text>
</comment>
<dbReference type="InterPro" id="IPR012338">
    <property type="entry name" value="Beta-lactam/transpept-like"/>
</dbReference>
<organism evidence="2 3">
    <name type="scientific">Acrocarpospora pleiomorpha</name>
    <dbReference type="NCBI Taxonomy" id="90975"/>
    <lineage>
        <taxon>Bacteria</taxon>
        <taxon>Bacillati</taxon>
        <taxon>Actinomycetota</taxon>
        <taxon>Actinomycetes</taxon>
        <taxon>Streptosporangiales</taxon>
        <taxon>Streptosporangiaceae</taxon>
        <taxon>Acrocarpospora</taxon>
    </lineage>
</organism>
<reference evidence="2 3" key="1">
    <citation type="submission" date="2019-10" db="EMBL/GenBank/DDBJ databases">
        <title>Whole genome shotgun sequence of Acrocarpospora pleiomorpha NBRC 16267.</title>
        <authorList>
            <person name="Ichikawa N."/>
            <person name="Kimura A."/>
            <person name="Kitahashi Y."/>
            <person name="Komaki H."/>
            <person name="Oguchi A."/>
        </authorList>
    </citation>
    <scope>NUCLEOTIDE SEQUENCE [LARGE SCALE GENOMIC DNA]</scope>
    <source>
        <strain evidence="2 3">NBRC 16267</strain>
    </source>
</reference>
<dbReference type="RefSeq" id="WP_170321570.1">
    <property type="nucleotide sequence ID" value="NZ_BAAAHM010000003.1"/>
</dbReference>
<dbReference type="EMBL" id="BLAF01000021">
    <property type="protein sequence ID" value="GES21107.1"/>
    <property type="molecule type" value="Genomic_DNA"/>
</dbReference>
<proteinExistence type="predicted"/>
<dbReference type="InterPro" id="IPR050491">
    <property type="entry name" value="AmpC-like"/>
</dbReference>
<protein>
    <recommendedName>
        <fullName evidence="1">Beta-lactamase-related domain-containing protein</fullName>
    </recommendedName>
</protein>
<accession>A0A5M3XHX1</accession>
<dbReference type="Pfam" id="PF00144">
    <property type="entry name" value="Beta-lactamase"/>
    <property type="match status" value="1"/>
</dbReference>
<dbReference type="AlphaFoldDB" id="A0A5M3XHX1"/>
<dbReference type="Gene3D" id="3.40.710.10">
    <property type="entry name" value="DD-peptidase/beta-lactamase superfamily"/>
    <property type="match status" value="1"/>
</dbReference>
<evidence type="ECO:0000313" key="2">
    <source>
        <dbReference type="EMBL" id="GES21107.1"/>
    </source>
</evidence>
<dbReference type="PROSITE" id="PS51257">
    <property type="entry name" value="PROKAR_LIPOPROTEIN"/>
    <property type="match status" value="1"/>
</dbReference>
<feature type="domain" description="Beta-lactamase-related" evidence="1">
    <location>
        <begin position="20"/>
        <end position="308"/>
    </location>
</feature>
<gene>
    <name evidence="2" type="ORF">Aple_040030</name>
</gene>
<name>A0A5M3XHX1_9ACTN</name>
<evidence type="ECO:0000313" key="3">
    <source>
        <dbReference type="Proteomes" id="UP000377595"/>
    </source>
</evidence>
<sequence>MKPAMLNEVLRDACPQQAVAAACVLEDGHATEAVAGPAGPTPTFAFGSVTKVLTATMVAQLVAAGSVSFDDPVVAHVPEAAALGPHANEVTIRMLLCHSGGLADVWQRYGGFDELLAAVGKAGVTGAPGETHSYANSGYVVLGRLIERVSGSSWEKQLTDRILGPVGATGVTTEPAPSFVPELISDGHGGLRPGEMWPRVGKLYEAAGSTLHGTARDAALLAFACATGRTADGRELLPAELAAEMCASQITLPGRSLRVSGWGLGWSLPRMGRQAVAHIGGTSVLAFAEPGNDRAVAVVTNYPQGERAGRAVVHAMLGTPEPAPPAGPGPSDPERYAGRYISPNFAIDIRVEEGTLFTSNPLGGPEVALRHQEGDAFWVDFDEIQTELSFFDMAGRTPRRLHAALRVLHREAEAE</sequence>